<protein>
    <submittedName>
        <fullName evidence="1">Uncharacterized protein</fullName>
    </submittedName>
</protein>
<gene>
    <name evidence="1" type="ORF">c0_g1_i1</name>
</gene>
<proteinExistence type="predicted"/>
<feature type="non-terminal residue" evidence="1">
    <location>
        <position position="1"/>
    </location>
</feature>
<accession>A0A0K8TZE9</accession>
<name>A0A0K8TZE9_BACLA</name>
<dbReference type="AlphaFoldDB" id="A0A0K8TZE9"/>
<dbReference type="OrthoDB" id="8016745at2759"/>
<organism evidence="1">
    <name type="scientific">Bactrocera latifrons</name>
    <name type="common">Malaysian fruit fly</name>
    <name type="synonym">Chaetodacus latifrons</name>
    <dbReference type="NCBI Taxonomy" id="174628"/>
    <lineage>
        <taxon>Eukaryota</taxon>
        <taxon>Metazoa</taxon>
        <taxon>Ecdysozoa</taxon>
        <taxon>Arthropoda</taxon>
        <taxon>Hexapoda</taxon>
        <taxon>Insecta</taxon>
        <taxon>Pterygota</taxon>
        <taxon>Neoptera</taxon>
        <taxon>Endopterygota</taxon>
        <taxon>Diptera</taxon>
        <taxon>Brachycera</taxon>
        <taxon>Muscomorpha</taxon>
        <taxon>Tephritoidea</taxon>
        <taxon>Tephritidae</taxon>
        <taxon>Bactrocera</taxon>
        <taxon>Bactrocera</taxon>
    </lineage>
</organism>
<reference evidence="1" key="1">
    <citation type="submission" date="2015-06" db="EMBL/GenBank/DDBJ databases">
        <authorList>
            <person name="Hoefler B.C."/>
            <person name="Straight P.D."/>
        </authorList>
    </citation>
    <scope>NUCLEOTIDE SEQUENCE</scope>
</reference>
<evidence type="ECO:0000313" key="1">
    <source>
        <dbReference type="EMBL" id="JAI19822.1"/>
    </source>
</evidence>
<dbReference type="EMBL" id="GDHF01032492">
    <property type="protein sequence ID" value="JAI19822.1"/>
    <property type="molecule type" value="Transcribed_RNA"/>
</dbReference>
<sequence length="242" mass="28504">VRPVLVSVFVLRCIQTFVASKMTVRWLIILSIICTQLLLSDGSQTAQLANPELQAFLQRVERLVLNTTDRALLITRNVYHNLSKEMPPTLLEATNQTMQQYIAQVQEALDDTSYTNFTLKRKLLRQFKVNNLQIELLRRQLEPLQPEFNFQLISDEFYKSKKNVTEFDNLYLSFMDEFAAASQQLWDTLSETTVEEQQELLELLDEIAKEEQLREKDKLYDEFIAMYLFKVEENEQEAKELY</sequence>